<dbReference type="GO" id="GO:0052923">
    <property type="term" value="F:all-trans-nonaprenyl-diphosphate synthase (geranyl-diphosphate specific) activity"/>
    <property type="evidence" value="ECO:0007669"/>
    <property type="project" value="UniProtKB-EC"/>
</dbReference>
<name>A0A0B2SF09_GLYSO</name>
<sequence length="100" mass="11622">EFTWLRNLLNDFNIKISFAAVYCDNKVAIHIATNPTYHERTKHLEIDLHYVREQVDKGALKLIHVRKHHQLADVFTKSLPQSAFLNIISKLGIKNIFLPS</sequence>
<dbReference type="CDD" id="cd09272">
    <property type="entry name" value="RNase_HI_RT_Ty1"/>
    <property type="match status" value="1"/>
</dbReference>
<gene>
    <name evidence="1" type="ORF">glysoja_045380</name>
</gene>
<accession>A0A0B2SF09</accession>
<evidence type="ECO:0000313" key="1">
    <source>
        <dbReference type="EMBL" id="KHN43625.1"/>
    </source>
</evidence>
<proteinExistence type="predicted"/>
<reference evidence="1" key="1">
    <citation type="submission" date="2014-07" db="EMBL/GenBank/DDBJ databases">
        <title>Identification of a novel salt tolerance gene in wild soybean by whole-genome sequencing.</title>
        <authorList>
            <person name="Lam H.-M."/>
            <person name="Qi X."/>
            <person name="Li M.-W."/>
            <person name="Liu X."/>
            <person name="Xie M."/>
            <person name="Ni M."/>
            <person name="Xu X."/>
        </authorList>
    </citation>
    <scope>NUCLEOTIDE SEQUENCE [LARGE SCALE GENOMIC DNA]</scope>
    <source>
        <tissue evidence="1">Root</tissue>
    </source>
</reference>
<dbReference type="EC" id="2.5.1.84" evidence="1"/>
<dbReference type="Proteomes" id="UP000053555">
    <property type="component" value="Unassembled WGS sequence"/>
</dbReference>
<dbReference type="PANTHER" id="PTHR11439:SF470">
    <property type="entry name" value="CYSTEINE-RICH RLK (RECEPTOR-LIKE PROTEIN KINASE) 8"/>
    <property type="match status" value="1"/>
</dbReference>
<dbReference type="EMBL" id="KN643888">
    <property type="protein sequence ID" value="KHN43625.1"/>
    <property type="molecule type" value="Genomic_DNA"/>
</dbReference>
<organism evidence="1">
    <name type="scientific">Glycine soja</name>
    <name type="common">Wild soybean</name>
    <dbReference type="NCBI Taxonomy" id="3848"/>
    <lineage>
        <taxon>Eukaryota</taxon>
        <taxon>Viridiplantae</taxon>
        <taxon>Streptophyta</taxon>
        <taxon>Embryophyta</taxon>
        <taxon>Tracheophyta</taxon>
        <taxon>Spermatophyta</taxon>
        <taxon>Magnoliopsida</taxon>
        <taxon>eudicotyledons</taxon>
        <taxon>Gunneridae</taxon>
        <taxon>Pentapetalae</taxon>
        <taxon>rosids</taxon>
        <taxon>fabids</taxon>
        <taxon>Fabales</taxon>
        <taxon>Fabaceae</taxon>
        <taxon>Papilionoideae</taxon>
        <taxon>50 kb inversion clade</taxon>
        <taxon>NPAAA clade</taxon>
        <taxon>indigoferoid/millettioid clade</taxon>
        <taxon>Phaseoleae</taxon>
        <taxon>Glycine</taxon>
        <taxon>Glycine subgen. Soja</taxon>
    </lineage>
</organism>
<protein>
    <submittedName>
        <fullName evidence="1">Copia protein</fullName>
        <ecNumber evidence="1">2.5.1.84</ecNumber>
    </submittedName>
</protein>
<dbReference type="PANTHER" id="PTHR11439">
    <property type="entry name" value="GAG-POL-RELATED RETROTRANSPOSON"/>
    <property type="match status" value="1"/>
</dbReference>
<feature type="non-terminal residue" evidence="1">
    <location>
        <position position="1"/>
    </location>
</feature>
<keyword evidence="1" id="KW-0808">Transferase</keyword>
<dbReference type="AlphaFoldDB" id="A0A0B2SF09"/>